<keyword evidence="4 9" id="KW-0479">Metal-binding</keyword>
<dbReference type="PANTHER" id="PTHR34192:SF10">
    <property type="entry name" value="PLASTOCYANIN MAJOR ISOFORM, CHLOROPLASTIC-RELATED"/>
    <property type="match status" value="1"/>
</dbReference>
<keyword evidence="3" id="KW-0813">Transport</keyword>
<dbReference type="InterPro" id="IPR006311">
    <property type="entry name" value="TAT_signal"/>
</dbReference>
<keyword evidence="7 9" id="KW-0186">Copper</keyword>
<dbReference type="GO" id="GO:0042597">
    <property type="term" value="C:periplasmic space"/>
    <property type="evidence" value="ECO:0007669"/>
    <property type="project" value="UniProtKB-SubCell"/>
</dbReference>
<organism evidence="12 13">
    <name type="scientific">Halospeciosus flavus</name>
    <dbReference type="NCBI Taxonomy" id="3032283"/>
    <lineage>
        <taxon>Archaea</taxon>
        <taxon>Methanobacteriati</taxon>
        <taxon>Methanobacteriota</taxon>
        <taxon>Stenosarchaea group</taxon>
        <taxon>Halobacteria</taxon>
        <taxon>Halobacteriales</taxon>
        <taxon>Halobacteriaceae</taxon>
        <taxon>Halospeciosus</taxon>
    </lineage>
</organism>
<proteinExistence type="predicted"/>
<dbReference type="InterPro" id="IPR017533">
    <property type="entry name" value="Halocyanin"/>
</dbReference>
<evidence type="ECO:0000256" key="8">
    <source>
        <dbReference type="ARBA" id="ARBA00023136"/>
    </source>
</evidence>
<evidence type="ECO:0000256" key="6">
    <source>
        <dbReference type="ARBA" id="ARBA00022982"/>
    </source>
</evidence>
<dbReference type="CDD" id="cd04220">
    <property type="entry name" value="Halocyanin"/>
    <property type="match status" value="1"/>
</dbReference>
<dbReference type="NCBIfam" id="TIGR03102">
    <property type="entry name" value="halo_cynanin"/>
    <property type="match status" value="1"/>
</dbReference>
<dbReference type="EMBL" id="JBHTAR010000011">
    <property type="protein sequence ID" value="MFC7200426.1"/>
    <property type="molecule type" value="Genomic_DNA"/>
</dbReference>
<dbReference type="RefSeq" id="WP_279527206.1">
    <property type="nucleotide sequence ID" value="NZ_CP122312.1"/>
</dbReference>
<feature type="binding site" evidence="9">
    <location>
        <position position="150"/>
    </location>
    <ligand>
        <name>Cu cation</name>
        <dbReference type="ChEBI" id="CHEBI:23378"/>
    </ligand>
</feature>
<dbReference type="PROSITE" id="PS51257">
    <property type="entry name" value="PROKAR_LIPOPROTEIN"/>
    <property type="match status" value="1"/>
</dbReference>
<evidence type="ECO:0000256" key="9">
    <source>
        <dbReference type="PIRSR" id="PIRSR602386-1"/>
    </source>
</evidence>
<keyword evidence="6" id="KW-0249">Electron transport</keyword>
<dbReference type="GO" id="GO:0046872">
    <property type="term" value="F:metal ion binding"/>
    <property type="evidence" value="ECO:0007669"/>
    <property type="project" value="UniProtKB-KW"/>
</dbReference>
<sequence length="158" mass="15985">MTTNRLDRRAVLKATGATLLAGALAGCTGGNADSGGGGSGGSGGDDEPFDYVSDANGYDGSPTDATGKSAVTVDVGSNNGYAFGPAALKISPGTTVTWKWTGQGGSHNVVAEDGSFESSYSAEAGYTFEHTFESVGVYDYYCAPHESMGMKGVVQVVE</sequence>
<evidence type="ECO:0000256" key="3">
    <source>
        <dbReference type="ARBA" id="ARBA00022448"/>
    </source>
</evidence>
<dbReference type="InterPro" id="IPR008972">
    <property type="entry name" value="Cupredoxin"/>
</dbReference>
<evidence type="ECO:0000256" key="1">
    <source>
        <dbReference type="ARBA" id="ARBA00004370"/>
    </source>
</evidence>
<feature type="binding site" evidence="9">
    <location>
        <position position="145"/>
    </location>
    <ligand>
        <name>Cu cation</name>
        <dbReference type="ChEBI" id="CHEBI:23378"/>
    </ligand>
</feature>
<dbReference type="PANTHER" id="PTHR34192">
    <property type="entry name" value="PLASTOCYANIN MAJOR ISOFORM, CHLOROPLASTIC-RELATED"/>
    <property type="match status" value="1"/>
</dbReference>
<dbReference type="SUPFAM" id="SSF49503">
    <property type="entry name" value="Cupredoxins"/>
    <property type="match status" value="1"/>
</dbReference>
<keyword evidence="5" id="KW-0574">Periplasm</keyword>
<dbReference type="InterPro" id="IPR000923">
    <property type="entry name" value="BlueCu_1"/>
</dbReference>
<dbReference type="AlphaFoldDB" id="A0ABD5Z5G4"/>
<comment type="subcellular location">
    <subcellularLocation>
        <location evidence="1">Membrane</location>
    </subcellularLocation>
    <subcellularLocation>
        <location evidence="2">Periplasm</location>
    </subcellularLocation>
</comment>
<evidence type="ECO:0000313" key="12">
    <source>
        <dbReference type="EMBL" id="MFC7200426.1"/>
    </source>
</evidence>
<protein>
    <submittedName>
        <fullName evidence="12">Halocyanin domain-containing protein</fullName>
    </submittedName>
</protein>
<reference evidence="12 13" key="1">
    <citation type="journal article" date="2019" name="Int. J. Syst. Evol. Microbiol.">
        <title>The Global Catalogue of Microorganisms (GCM) 10K type strain sequencing project: providing services to taxonomists for standard genome sequencing and annotation.</title>
        <authorList>
            <consortium name="The Broad Institute Genomics Platform"/>
            <consortium name="The Broad Institute Genome Sequencing Center for Infectious Disease"/>
            <person name="Wu L."/>
            <person name="Ma J."/>
        </authorList>
    </citation>
    <scope>NUCLEOTIDE SEQUENCE [LARGE SCALE GENOMIC DNA]</scope>
    <source>
        <strain evidence="12 13">XZGYJ-43</strain>
    </source>
</reference>
<feature type="domain" description="Blue (type 1) copper" evidence="11">
    <location>
        <begin position="71"/>
        <end position="156"/>
    </location>
</feature>
<evidence type="ECO:0000256" key="5">
    <source>
        <dbReference type="ARBA" id="ARBA00022764"/>
    </source>
</evidence>
<gene>
    <name evidence="12" type="ORF">ACFQJ9_13560</name>
</gene>
<evidence type="ECO:0000256" key="2">
    <source>
        <dbReference type="ARBA" id="ARBA00004418"/>
    </source>
</evidence>
<dbReference type="InterPro" id="IPR002386">
    <property type="entry name" value="Amicyanin/Pseudoazurin"/>
</dbReference>
<evidence type="ECO:0000256" key="10">
    <source>
        <dbReference type="SAM" id="MobiDB-lite"/>
    </source>
</evidence>
<comment type="cofactor">
    <cofactor evidence="9">
        <name>Cu cation</name>
        <dbReference type="ChEBI" id="CHEBI:23378"/>
    </cofactor>
    <text evidence="9">Binds 1 copper ion per subunit.</text>
</comment>
<dbReference type="Gene3D" id="2.60.40.420">
    <property type="entry name" value="Cupredoxins - blue copper proteins"/>
    <property type="match status" value="1"/>
</dbReference>
<dbReference type="InterPro" id="IPR028871">
    <property type="entry name" value="BlueCu_1_BS"/>
</dbReference>
<keyword evidence="8" id="KW-0472">Membrane</keyword>
<keyword evidence="13" id="KW-1185">Reference proteome</keyword>
<evidence type="ECO:0000256" key="4">
    <source>
        <dbReference type="ARBA" id="ARBA00022723"/>
    </source>
</evidence>
<dbReference type="GO" id="GO:0016020">
    <property type="term" value="C:membrane"/>
    <property type="evidence" value="ECO:0007669"/>
    <property type="project" value="UniProtKB-SubCell"/>
</dbReference>
<accession>A0ABD5Z5G4</accession>
<name>A0ABD5Z5G4_9EURY</name>
<dbReference type="PROSITE" id="PS00196">
    <property type="entry name" value="COPPER_BLUE"/>
    <property type="match status" value="1"/>
</dbReference>
<dbReference type="PROSITE" id="PS51318">
    <property type="entry name" value="TAT"/>
    <property type="match status" value="1"/>
</dbReference>
<comment type="caution">
    <text evidence="12">The sequence shown here is derived from an EMBL/GenBank/DDBJ whole genome shotgun (WGS) entry which is preliminary data.</text>
</comment>
<dbReference type="PRINTS" id="PR00155">
    <property type="entry name" value="AMICYANIN"/>
</dbReference>
<evidence type="ECO:0000313" key="13">
    <source>
        <dbReference type="Proteomes" id="UP001596447"/>
    </source>
</evidence>
<feature type="binding site" evidence="9">
    <location>
        <position position="142"/>
    </location>
    <ligand>
        <name>Cu cation</name>
        <dbReference type="ChEBI" id="CHEBI:23378"/>
    </ligand>
</feature>
<dbReference type="Pfam" id="PF00127">
    <property type="entry name" value="Copper-bind"/>
    <property type="match status" value="1"/>
</dbReference>
<feature type="binding site" evidence="9">
    <location>
        <position position="107"/>
    </location>
    <ligand>
        <name>Cu cation</name>
        <dbReference type="ChEBI" id="CHEBI:23378"/>
    </ligand>
</feature>
<evidence type="ECO:0000259" key="11">
    <source>
        <dbReference type="Pfam" id="PF00127"/>
    </source>
</evidence>
<dbReference type="Proteomes" id="UP001596447">
    <property type="component" value="Unassembled WGS sequence"/>
</dbReference>
<feature type="region of interest" description="Disordered" evidence="10">
    <location>
        <begin position="35"/>
        <end position="67"/>
    </location>
</feature>
<evidence type="ECO:0000256" key="7">
    <source>
        <dbReference type="ARBA" id="ARBA00023008"/>
    </source>
</evidence>